<proteinExistence type="predicted"/>
<protein>
    <submittedName>
        <fullName evidence="2">Peptide ABC transporter permease</fullName>
    </submittedName>
</protein>
<sequence length="52" mass="5818">MMAKNDDSEQFTYPGEKARQGEIILRTRARRIIFIAGLVGLVVLAIVMQLAL</sequence>
<feature type="transmembrane region" description="Helical" evidence="1">
    <location>
        <begin position="32"/>
        <end position="51"/>
    </location>
</feature>
<keyword evidence="1" id="KW-1133">Transmembrane helix</keyword>
<evidence type="ECO:0000313" key="2">
    <source>
        <dbReference type="EMBL" id="XCG48094.1"/>
    </source>
</evidence>
<reference evidence="2" key="1">
    <citation type="submission" date="2024-06" db="EMBL/GenBank/DDBJ databases">
        <title>Mesorhizobium karijinii sp. nov., a symbiont of the iconic Swainsona formosa from arid Australia.</title>
        <authorList>
            <person name="Hill Y.J."/>
            <person name="Watkin E.L.J."/>
            <person name="O'Hara G.W."/>
            <person name="Terpolilli J."/>
            <person name="Tye M.L."/>
            <person name="Kohlmeier M.G."/>
        </authorList>
    </citation>
    <scope>NUCLEOTIDE SEQUENCE</scope>
    <source>
        <strain evidence="2">WSM2240</strain>
    </source>
</reference>
<organism evidence="2">
    <name type="scientific">Mesorhizobium sp. WSM2240</name>
    <dbReference type="NCBI Taxonomy" id="3228851"/>
    <lineage>
        <taxon>Bacteria</taxon>
        <taxon>Pseudomonadati</taxon>
        <taxon>Pseudomonadota</taxon>
        <taxon>Alphaproteobacteria</taxon>
        <taxon>Hyphomicrobiales</taxon>
        <taxon>Phyllobacteriaceae</taxon>
        <taxon>Mesorhizobium</taxon>
    </lineage>
</organism>
<gene>
    <name evidence="2" type="ORF">ABVK50_23050</name>
</gene>
<keyword evidence="1" id="KW-0472">Membrane</keyword>
<dbReference type="AlphaFoldDB" id="A0AAU8CMG2"/>
<evidence type="ECO:0000256" key="1">
    <source>
        <dbReference type="SAM" id="Phobius"/>
    </source>
</evidence>
<name>A0AAU8CMG2_9HYPH</name>
<keyword evidence="1" id="KW-0812">Transmembrane</keyword>
<dbReference type="EMBL" id="CP159253">
    <property type="protein sequence ID" value="XCG48094.1"/>
    <property type="molecule type" value="Genomic_DNA"/>
</dbReference>
<accession>A0AAU8CMG2</accession>